<feature type="compositionally biased region" description="Polar residues" evidence="1">
    <location>
        <begin position="56"/>
        <end position="69"/>
    </location>
</feature>
<feature type="compositionally biased region" description="Low complexity" evidence="1">
    <location>
        <begin position="146"/>
        <end position="159"/>
    </location>
</feature>
<name>A0A8H8R2Y5_9HELO</name>
<keyword evidence="5" id="KW-1185">Reference proteome</keyword>
<keyword evidence="2" id="KW-0472">Membrane</keyword>
<gene>
    <name evidence="4" type="primary">ustO</name>
    <name evidence="4" type="ORF">LHYA1_G003602</name>
</gene>
<dbReference type="OrthoDB" id="539398at2759"/>
<protein>
    <submittedName>
        <fullName evidence="4">Pyridoxamine 5'-phosphate oxidase family protein</fullName>
    </submittedName>
</protein>
<sequence>MMSSSSNKKKVRYTESTMGKSSNPHSKGHSHKSSRDSGVGSSSASDRASVGGTTEAPFNSQEIQYQRHNPTALAEALDAANEKIRELFEQTEHLQRLLKDSNKEKRSLKGEKNDLLIEVEDLGHELKEEKRAHDKLRKESGQRVATSNSSSTRRSTPPSSHRRRDDERSQGSGSYHEEARRYIVPQPPPSNAPNPFIPLNERPSAPSGVVYAPPTTTISYSPTAVAYSSAPAFSSRPAGSRASGGSHGTSNDGNYHSYPVLLFSESRPQIYINPAASINTSQTTSRHYNPASTSKMPKFYDSISPDLADWALSQPLFFTASAPYTGKHINISPKGLPSSTFTIFSPTSCAYIDATGSGAETISHIYENGRITIMFCSFGASPRIMRFFCTGRVVEWDQAEFESLLGRMGKKRVDGARAVIMLTVWKVQTSCGYGVPRIREGEMDVEKGKEEDAFQDRDTLGHWAGKKVERNEMGEYQMKNNARNLDGLPGLRTARRDAGERFWVEDARAKVGLIVSQKEALASGVFIGILIALLGGLLQAFVVGL</sequence>
<feature type="region of interest" description="Disordered" evidence="1">
    <location>
        <begin position="231"/>
        <end position="251"/>
    </location>
</feature>
<feature type="region of interest" description="Disordered" evidence="1">
    <location>
        <begin position="96"/>
        <end position="200"/>
    </location>
</feature>
<proteinExistence type="predicted"/>
<evidence type="ECO:0000256" key="2">
    <source>
        <dbReference type="SAM" id="Phobius"/>
    </source>
</evidence>
<comment type="caution">
    <text evidence="4">The sequence shown here is derived from an EMBL/GenBank/DDBJ whole genome shotgun (WGS) entry which is preliminary data.</text>
</comment>
<dbReference type="Gene3D" id="2.30.110.10">
    <property type="entry name" value="Electron Transport, Fmn-binding Protein, Chain A"/>
    <property type="match status" value="1"/>
</dbReference>
<dbReference type="Proteomes" id="UP000431533">
    <property type="component" value="Unassembled WGS sequence"/>
</dbReference>
<dbReference type="PANTHER" id="PTHR39336:SF1">
    <property type="entry name" value="PYRIDOXAMINE PHOSPHATE OXIDASE FAMILY PROTEIN (AFU_ORTHOLOGUE AFUA_6G11440)"/>
    <property type="match status" value="1"/>
</dbReference>
<organism evidence="4 5">
    <name type="scientific">Lachnellula hyalina</name>
    <dbReference type="NCBI Taxonomy" id="1316788"/>
    <lineage>
        <taxon>Eukaryota</taxon>
        <taxon>Fungi</taxon>
        <taxon>Dikarya</taxon>
        <taxon>Ascomycota</taxon>
        <taxon>Pezizomycotina</taxon>
        <taxon>Leotiomycetes</taxon>
        <taxon>Helotiales</taxon>
        <taxon>Lachnaceae</taxon>
        <taxon>Lachnellula</taxon>
    </lineage>
</organism>
<evidence type="ECO:0000313" key="5">
    <source>
        <dbReference type="Proteomes" id="UP000431533"/>
    </source>
</evidence>
<dbReference type="PANTHER" id="PTHR39336">
    <property type="entry name" value="PYRIDOXAMINE PHOSPHATE OXIDASE FAMILY PROTEIN (AFU_ORTHOLOGUE AFUA_6G11440)"/>
    <property type="match status" value="1"/>
</dbReference>
<feature type="compositionally biased region" description="Basic and acidic residues" evidence="1">
    <location>
        <begin position="163"/>
        <end position="181"/>
    </location>
</feature>
<evidence type="ECO:0000256" key="1">
    <source>
        <dbReference type="SAM" id="MobiDB-lite"/>
    </source>
</evidence>
<dbReference type="GeneID" id="41983800"/>
<feature type="compositionally biased region" description="Pro residues" evidence="1">
    <location>
        <begin position="185"/>
        <end position="196"/>
    </location>
</feature>
<dbReference type="InterPro" id="IPR012349">
    <property type="entry name" value="Split_barrel_FMN-bd"/>
</dbReference>
<feature type="compositionally biased region" description="Low complexity" evidence="1">
    <location>
        <begin position="231"/>
        <end position="250"/>
    </location>
</feature>
<dbReference type="EMBL" id="QGMH01000047">
    <property type="protein sequence ID" value="TVY27538.1"/>
    <property type="molecule type" value="Genomic_DNA"/>
</dbReference>
<accession>A0A8H8R2Y5</accession>
<feature type="domain" description="Pyridoxamine 5'-phosphate oxidase N-terminal" evidence="3">
    <location>
        <begin position="332"/>
        <end position="431"/>
    </location>
</feature>
<dbReference type="AlphaFoldDB" id="A0A8H8R2Y5"/>
<dbReference type="Pfam" id="PF01243">
    <property type="entry name" value="PNPOx_N"/>
    <property type="match status" value="1"/>
</dbReference>
<dbReference type="InterPro" id="IPR011576">
    <property type="entry name" value="Pyridox_Oxase_N"/>
</dbReference>
<feature type="compositionally biased region" description="Low complexity" evidence="1">
    <location>
        <begin position="36"/>
        <end position="52"/>
    </location>
</feature>
<dbReference type="RefSeq" id="XP_031006326.1">
    <property type="nucleotide sequence ID" value="XM_031148571.1"/>
</dbReference>
<evidence type="ECO:0000313" key="4">
    <source>
        <dbReference type="EMBL" id="TVY27538.1"/>
    </source>
</evidence>
<feature type="transmembrane region" description="Helical" evidence="2">
    <location>
        <begin position="520"/>
        <end position="542"/>
    </location>
</feature>
<evidence type="ECO:0000259" key="3">
    <source>
        <dbReference type="Pfam" id="PF01243"/>
    </source>
</evidence>
<feature type="compositionally biased region" description="Polar residues" evidence="1">
    <location>
        <begin position="14"/>
        <end position="25"/>
    </location>
</feature>
<feature type="region of interest" description="Disordered" evidence="1">
    <location>
        <begin position="1"/>
        <end position="70"/>
    </location>
</feature>
<feature type="compositionally biased region" description="Basic and acidic residues" evidence="1">
    <location>
        <begin position="96"/>
        <end position="141"/>
    </location>
</feature>
<keyword evidence="2" id="KW-0812">Transmembrane</keyword>
<dbReference type="SUPFAM" id="SSF50475">
    <property type="entry name" value="FMN-binding split barrel"/>
    <property type="match status" value="1"/>
</dbReference>
<reference evidence="4 5" key="1">
    <citation type="submission" date="2018-05" db="EMBL/GenBank/DDBJ databases">
        <title>Genome sequencing and assembly of the regulated plant pathogen Lachnellula willkommii and related sister species for the development of diagnostic species identification markers.</title>
        <authorList>
            <person name="Giroux E."/>
            <person name="Bilodeau G."/>
        </authorList>
    </citation>
    <scope>NUCLEOTIDE SEQUENCE [LARGE SCALE GENOMIC DNA]</scope>
    <source>
        <strain evidence="4 5">CBS 185.66</strain>
    </source>
</reference>
<keyword evidence="2" id="KW-1133">Transmembrane helix</keyword>